<evidence type="ECO:0000256" key="1">
    <source>
        <dbReference type="SAM" id="SignalP"/>
    </source>
</evidence>
<dbReference type="InterPro" id="IPR001283">
    <property type="entry name" value="CRISP-related"/>
</dbReference>
<accession>A0ABU6XAL6</accession>
<keyword evidence="1" id="KW-0732">Signal</keyword>
<evidence type="ECO:0000313" key="3">
    <source>
        <dbReference type="EMBL" id="MED6194274.1"/>
    </source>
</evidence>
<dbReference type="PRINTS" id="PR00837">
    <property type="entry name" value="V5TPXLIKE"/>
</dbReference>
<comment type="caution">
    <text evidence="3">The sequence shown here is derived from an EMBL/GenBank/DDBJ whole genome shotgun (WGS) entry which is preliminary data.</text>
</comment>
<feature type="chain" id="PRO_5046394385" description="SCP domain-containing protein" evidence="1">
    <location>
        <begin position="22"/>
        <end position="168"/>
    </location>
</feature>
<dbReference type="Pfam" id="PF00188">
    <property type="entry name" value="CAP"/>
    <property type="match status" value="1"/>
</dbReference>
<dbReference type="Proteomes" id="UP001341840">
    <property type="component" value="Unassembled WGS sequence"/>
</dbReference>
<feature type="signal peptide" evidence="1">
    <location>
        <begin position="1"/>
        <end position="21"/>
    </location>
</feature>
<dbReference type="PANTHER" id="PTHR10334">
    <property type="entry name" value="CYSTEINE-RICH SECRETORY PROTEIN-RELATED"/>
    <property type="match status" value="1"/>
</dbReference>
<dbReference type="Gene3D" id="3.40.33.10">
    <property type="entry name" value="CAP"/>
    <property type="match status" value="1"/>
</dbReference>
<gene>
    <name evidence="3" type="ORF">PIB30_026926</name>
</gene>
<dbReference type="SUPFAM" id="SSF55797">
    <property type="entry name" value="PR-1-like"/>
    <property type="match status" value="1"/>
</dbReference>
<dbReference type="InterPro" id="IPR014044">
    <property type="entry name" value="CAP_dom"/>
</dbReference>
<name>A0ABU6XAL6_9FABA</name>
<keyword evidence="4" id="KW-1185">Reference proteome</keyword>
<dbReference type="SMART" id="SM00198">
    <property type="entry name" value="SCP"/>
    <property type="match status" value="1"/>
</dbReference>
<proteinExistence type="predicted"/>
<evidence type="ECO:0000313" key="4">
    <source>
        <dbReference type="Proteomes" id="UP001341840"/>
    </source>
</evidence>
<dbReference type="InterPro" id="IPR035940">
    <property type="entry name" value="CAP_sf"/>
</dbReference>
<feature type="domain" description="SCP" evidence="2">
    <location>
        <begin position="25"/>
        <end position="164"/>
    </location>
</feature>
<organism evidence="3 4">
    <name type="scientific">Stylosanthes scabra</name>
    <dbReference type="NCBI Taxonomy" id="79078"/>
    <lineage>
        <taxon>Eukaryota</taxon>
        <taxon>Viridiplantae</taxon>
        <taxon>Streptophyta</taxon>
        <taxon>Embryophyta</taxon>
        <taxon>Tracheophyta</taxon>
        <taxon>Spermatophyta</taxon>
        <taxon>Magnoliopsida</taxon>
        <taxon>eudicotyledons</taxon>
        <taxon>Gunneridae</taxon>
        <taxon>Pentapetalae</taxon>
        <taxon>rosids</taxon>
        <taxon>fabids</taxon>
        <taxon>Fabales</taxon>
        <taxon>Fabaceae</taxon>
        <taxon>Papilionoideae</taxon>
        <taxon>50 kb inversion clade</taxon>
        <taxon>dalbergioids sensu lato</taxon>
        <taxon>Dalbergieae</taxon>
        <taxon>Pterocarpus clade</taxon>
        <taxon>Stylosanthes</taxon>
    </lineage>
</organism>
<protein>
    <recommendedName>
        <fullName evidence="2">SCP domain-containing protein</fullName>
    </recommendedName>
</protein>
<dbReference type="EMBL" id="JASCZI010211551">
    <property type="protein sequence ID" value="MED6194274.1"/>
    <property type="molecule type" value="Genomic_DNA"/>
</dbReference>
<sequence>MERMHILISFVSILLFRFCLFVESSSSAEYLKIHNDERAIVGVKFLIWDPQLESLAQTFVHNHLVNCMEGEKVKVSRGLGQNIGRIFKDFAGVDAVKVWVDTKQYYDYASNTCIGGGNNPNVCFWYLRIVAKKSTRLGCASAICHNNKDRLVTCYYYPRGTFIGERPY</sequence>
<reference evidence="3 4" key="1">
    <citation type="journal article" date="2023" name="Plants (Basel)">
        <title>Bridging the Gap: Combining Genomics and Transcriptomics Approaches to Understand Stylosanthes scabra, an Orphan Legume from the Brazilian Caatinga.</title>
        <authorList>
            <person name="Ferreira-Neto J.R.C."/>
            <person name="da Silva M.D."/>
            <person name="Binneck E."/>
            <person name="de Melo N.F."/>
            <person name="da Silva R.H."/>
            <person name="de Melo A.L.T.M."/>
            <person name="Pandolfi V."/>
            <person name="Bustamante F.O."/>
            <person name="Brasileiro-Vidal A.C."/>
            <person name="Benko-Iseppon A.M."/>
        </authorList>
    </citation>
    <scope>NUCLEOTIDE SEQUENCE [LARGE SCALE GENOMIC DNA]</scope>
    <source>
        <tissue evidence="3">Leaves</tissue>
    </source>
</reference>
<evidence type="ECO:0000259" key="2">
    <source>
        <dbReference type="SMART" id="SM00198"/>
    </source>
</evidence>